<dbReference type="EMBL" id="CAJGYO010000005">
    <property type="protein sequence ID" value="CAD6232681.1"/>
    <property type="molecule type" value="Genomic_DNA"/>
</dbReference>
<evidence type="ECO:0000313" key="4">
    <source>
        <dbReference type="Proteomes" id="UP000604825"/>
    </source>
</evidence>
<feature type="transmembrane region" description="Helical" evidence="2">
    <location>
        <begin position="216"/>
        <end position="235"/>
    </location>
</feature>
<dbReference type="Proteomes" id="UP000604825">
    <property type="component" value="Unassembled WGS sequence"/>
</dbReference>
<reference evidence="3" key="1">
    <citation type="submission" date="2020-10" db="EMBL/GenBank/DDBJ databases">
        <authorList>
            <person name="Han B."/>
            <person name="Lu T."/>
            <person name="Zhao Q."/>
            <person name="Huang X."/>
            <person name="Zhao Y."/>
        </authorList>
    </citation>
    <scope>NUCLEOTIDE SEQUENCE</scope>
</reference>
<gene>
    <name evidence="3" type="ORF">NCGR_LOCUS22288</name>
</gene>
<keyword evidence="4" id="KW-1185">Reference proteome</keyword>
<organism evidence="3 4">
    <name type="scientific">Miscanthus lutarioriparius</name>
    <dbReference type="NCBI Taxonomy" id="422564"/>
    <lineage>
        <taxon>Eukaryota</taxon>
        <taxon>Viridiplantae</taxon>
        <taxon>Streptophyta</taxon>
        <taxon>Embryophyta</taxon>
        <taxon>Tracheophyta</taxon>
        <taxon>Spermatophyta</taxon>
        <taxon>Magnoliopsida</taxon>
        <taxon>Liliopsida</taxon>
        <taxon>Poales</taxon>
        <taxon>Poaceae</taxon>
        <taxon>PACMAD clade</taxon>
        <taxon>Panicoideae</taxon>
        <taxon>Andropogonodae</taxon>
        <taxon>Andropogoneae</taxon>
        <taxon>Saccharinae</taxon>
        <taxon>Miscanthus</taxon>
    </lineage>
</organism>
<protein>
    <submittedName>
        <fullName evidence="3">Uncharacterized protein</fullName>
    </submittedName>
</protein>
<evidence type="ECO:0000256" key="1">
    <source>
        <dbReference type="SAM" id="MobiDB-lite"/>
    </source>
</evidence>
<feature type="transmembrane region" description="Helical" evidence="2">
    <location>
        <begin position="183"/>
        <end position="209"/>
    </location>
</feature>
<evidence type="ECO:0000256" key="2">
    <source>
        <dbReference type="SAM" id="Phobius"/>
    </source>
</evidence>
<comment type="caution">
    <text evidence="3">The sequence shown here is derived from an EMBL/GenBank/DDBJ whole genome shotgun (WGS) entry which is preliminary data.</text>
</comment>
<dbReference type="AlphaFoldDB" id="A0A811NYT1"/>
<dbReference type="InterPro" id="IPR022149">
    <property type="entry name" value="DUF3681"/>
</dbReference>
<feature type="region of interest" description="Disordered" evidence="1">
    <location>
        <begin position="48"/>
        <end position="156"/>
    </location>
</feature>
<keyword evidence="2" id="KW-0812">Transmembrane</keyword>
<feature type="compositionally biased region" description="Low complexity" evidence="1">
    <location>
        <begin position="112"/>
        <end position="136"/>
    </location>
</feature>
<sequence length="251" mass="25597">MPATEQLEQKRDFVEVLEDGDHLKPSDSELVDAVNTLKLQDPKVQVEVAAGAPAADPKNGAGAASTPASKPKNGNGAAHTSKSKNTTTKEKKRTGVTVAVEKTKQKDGRPPLSLASSREGAAAALSGRRSSFAATSSGGGGAVTNTRPPGTSRPPQALAAVDDATCATVVRAGAAVPVGGDRVWLLGPLLVACFFGGVGAMLASVWVGADVHRRRATGHIVLAVAVVSLLVGIGLNDFDPQIALNIFDVIL</sequence>
<proteinExistence type="predicted"/>
<keyword evidence="2" id="KW-1133">Transmembrane helix</keyword>
<evidence type="ECO:0000313" key="3">
    <source>
        <dbReference type="EMBL" id="CAD6232681.1"/>
    </source>
</evidence>
<keyword evidence="2" id="KW-0472">Membrane</keyword>
<name>A0A811NYT1_9POAL</name>
<accession>A0A811NYT1</accession>
<dbReference type="Pfam" id="PF12442">
    <property type="entry name" value="DUF3681"/>
    <property type="match status" value="1"/>
</dbReference>